<dbReference type="InterPro" id="IPR011042">
    <property type="entry name" value="6-blade_b-propeller_TolB-like"/>
</dbReference>
<dbReference type="RefSeq" id="WP_258847401.1">
    <property type="nucleotide sequence ID" value="NZ_JANUGX010000029.1"/>
</dbReference>
<dbReference type="PROSITE" id="PS51257">
    <property type="entry name" value="PROKAR_LIPOPROTEIN"/>
    <property type="match status" value="1"/>
</dbReference>
<name>A0ABT2ABV1_9BURK</name>
<evidence type="ECO:0000313" key="3">
    <source>
        <dbReference type="EMBL" id="MCS0591632.1"/>
    </source>
</evidence>
<evidence type="ECO:0000256" key="1">
    <source>
        <dbReference type="SAM" id="MobiDB-lite"/>
    </source>
</evidence>
<organism evidence="3 4">
    <name type="scientific">Massilia norwichensis</name>
    <dbReference type="NCBI Taxonomy" id="1442366"/>
    <lineage>
        <taxon>Bacteria</taxon>
        <taxon>Pseudomonadati</taxon>
        <taxon>Pseudomonadota</taxon>
        <taxon>Betaproteobacteria</taxon>
        <taxon>Burkholderiales</taxon>
        <taxon>Oxalobacteraceae</taxon>
        <taxon>Telluria group</taxon>
        <taxon>Massilia</taxon>
    </lineage>
</organism>
<dbReference type="PANTHER" id="PTHR19328:SF75">
    <property type="entry name" value="ALDOSE SUGAR DEHYDROGENASE YLII"/>
    <property type="match status" value="1"/>
</dbReference>
<feature type="domain" description="Glucose/Sorbosone dehydrogenase" evidence="2">
    <location>
        <begin position="81"/>
        <end position="401"/>
    </location>
</feature>
<dbReference type="Pfam" id="PF07995">
    <property type="entry name" value="GSDH"/>
    <property type="match status" value="1"/>
</dbReference>
<evidence type="ECO:0000313" key="4">
    <source>
        <dbReference type="Proteomes" id="UP001205560"/>
    </source>
</evidence>
<comment type="caution">
    <text evidence="3">The sequence shown here is derived from an EMBL/GenBank/DDBJ whole genome shotgun (WGS) entry which is preliminary data.</text>
</comment>
<gene>
    <name evidence="3" type="ORF">NX782_20785</name>
</gene>
<protein>
    <submittedName>
        <fullName evidence="3">PQQ-dependent sugar dehydrogenase</fullName>
    </submittedName>
</protein>
<reference evidence="3 4" key="1">
    <citation type="submission" date="2022-08" db="EMBL/GenBank/DDBJ databases">
        <title>Reclassification of Massilia species as members of the genera Telluria, Duganella, Pseudoduganella, Mokoshia gen. nov. and Zemynaea gen. nov. using orthogonal and non-orthogonal genome-based approaches.</title>
        <authorList>
            <person name="Bowman J.P."/>
        </authorList>
    </citation>
    <scope>NUCLEOTIDE SEQUENCE [LARGE SCALE GENOMIC DNA]</scope>
    <source>
        <strain evidence="3 4">LMG 28164</strain>
    </source>
</reference>
<dbReference type="InterPro" id="IPR012938">
    <property type="entry name" value="Glc/Sorbosone_DH"/>
</dbReference>
<keyword evidence="4" id="KW-1185">Reference proteome</keyword>
<sequence>MLSMRLRLPLPFSLPIYLAGLSGALLAACGGGGSAPATGAPGSPPPPPPVAQPPAPTPLTLALAPVASNLASPTFLTAPPGDARQFIVERAGRILLLQNGALLAQPFLDLRALTNVTGEGGLLSLAFDPNYATNGRFYVYRTNADLDIVVERYTVSADPNRADAGSGITIIRIPHPTFTNHFGGLVAFGPDGYLYLGTGDGGSAGDPPGNAQNLNSLLGKMLRLDVSNASATVPYTIPATNPYRGQAGARPEIWAYGLRNPWRFSFDADRLYIADVGQAQREEIDLASSTQGGLNYGWNRMEGSSCYGAQSCDRNGLVLPILEYSHSDAGNPCSITGGYVYRGAAIPELAGRYFYSDYCAGFLRSFLAADGSATEQRDWNVAKPGQVVSFGRDGQGELYVLAGNGIWKVVRGQ</sequence>
<accession>A0ABT2ABV1</accession>
<feature type="compositionally biased region" description="Pro residues" evidence="1">
    <location>
        <begin position="42"/>
        <end position="57"/>
    </location>
</feature>
<dbReference type="SUPFAM" id="SSF50952">
    <property type="entry name" value="Soluble quinoprotein glucose dehydrogenase"/>
    <property type="match status" value="1"/>
</dbReference>
<evidence type="ECO:0000259" key="2">
    <source>
        <dbReference type="Pfam" id="PF07995"/>
    </source>
</evidence>
<dbReference type="EMBL" id="JANUGX010000029">
    <property type="protein sequence ID" value="MCS0591632.1"/>
    <property type="molecule type" value="Genomic_DNA"/>
</dbReference>
<feature type="region of interest" description="Disordered" evidence="1">
    <location>
        <begin position="34"/>
        <end position="57"/>
    </location>
</feature>
<proteinExistence type="predicted"/>
<dbReference type="InterPro" id="IPR011041">
    <property type="entry name" value="Quinoprot_gluc/sorb_DH_b-prop"/>
</dbReference>
<dbReference type="Proteomes" id="UP001205560">
    <property type="component" value="Unassembled WGS sequence"/>
</dbReference>
<dbReference type="Gene3D" id="2.120.10.30">
    <property type="entry name" value="TolB, C-terminal domain"/>
    <property type="match status" value="1"/>
</dbReference>
<dbReference type="PANTHER" id="PTHR19328">
    <property type="entry name" value="HEDGEHOG-INTERACTING PROTEIN"/>
    <property type="match status" value="1"/>
</dbReference>